<reference evidence="5" key="2">
    <citation type="submission" date="2015-06" db="UniProtKB">
        <authorList>
            <consortium name="EnsemblProtists"/>
        </authorList>
    </citation>
    <scope>IDENTIFICATION</scope>
    <source>
        <strain evidence="5">Pr102</strain>
    </source>
</reference>
<dbReference type="VEuPathDB" id="FungiDB:KRP22_13878"/>
<dbReference type="Proteomes" id="UP000005238">
    <property type="component" value="Unassembled WGS sequence"/>
</dbReference>
<evidence type="ECO:0000256" key="1">
    <source>
        <dbReference type="ARBA" id="ARBA00022963"/>
    </source>
</evidence>
<accession>H3GYQ3</accession>
<protein>
    <submittedName>
        <fullName evidence="5">Uncharacterized protein</fullName>
    </submittedName>
</protein>
<evidence type="ECO:0000256" key="4">
    <source>
        <dbReference type="SAM" id="MobiDB-lite"/>
    </source>
</evidence>
<organism evidence="5 6">
    <name type="scientific">Phytophthora ramorum</name>
    <name type="common">Sudden oak death agent</name>
    <dbReference type="NCBI Taxonomy" id="164328"/>
    <lineage>
        <taxon>Eukaryota</taxon>
        <taxon>Sar</taxon>
        <taxon>Stramenopiles</taxon>
        <taxon>Oomycota</taxon>
        <taxon>Peronosporomycetes</taxon>
        <taxon>Peronosporales</taxon>
        <taxon>Peronosporaceae</taxon>
        <taxon>Phytophthora</taxon>
    </lineage>
</organism>
<feature type="region of interest" description="Disordered" evidence="4">
    <location>
        <begin position="125"/>
        <end position="184"/>
    </location>
</feature>
<dbReference type="AlphaFoldDB" id="H3GYQ3"/>
<dbReference type="PANTHER" id="PTHR43856:SF1">
    <property type="entry name" value="MITOCHONDRIAL CARDIOLIPIN HYDROLASE"/>
    <property type="match status" value="1"/>
</dbReference>
<evidence type="ECO:0000313" key="5">
    <source>
        <dbReference type="EnsemblProtists" id="Phyra82850"/>
    </source>
</evidence>
<feature type="coiled-coil region" evidence="3">
    <location>
        <begin position="242"/>
        <end position="301"/>
    </location>
</feature>
<feature type="compositionally biased region" description="Basic and acidic residues" evidence="4">
    <location>
        <begin position="163"/>
        <end position="182"/>
    </location>
</feature>
<dbReference type="eggNOG" id="ENOG502T1Y4">
    <property type="taxonomic scope" value="Eukaryota"/>
</dbReference>
<reference evidence="6" key="1">
    <citation type="journal article" date="2006" name="Science">
        <title>Phytophthora genome sequences uncover evolutionary origins and mechanisms of pathogenesis.</title>
        <authorList>
            <person name="Tyler B.M."/>
            <person name="Tripathy S."/>
            <person name="Zhang X."/>
            <person name="Dehal P."/>
            <person name="Jiang R.H."/>
            <person name="Aerts A."/>
            <person name="Arredondo F.D."/>
            <person name="Baxter L."/>
            <person name="Bensasson D."/>
            <person name="Beynon J.L."/>
            <person name="Chapman J."/>
            <person name="Damasceno C.M."/>
            <person name="Dorrance A.E."/>
            <person name="Dou D."/>
            <person name="Dickerman A.W."/>
            <person name="Dubchak I.L."/>
            <person name="Garbelotto M."/>
            <person name="Gijzen M."/>
            <person name="Gordon S.G."/>
            <person name="Govers F."/>
            <person name="Grunwald N.J."/>
            <person name="Huang W."/>
            <person name="Ivors K.L."/>
            <person name="Jones R.W."/>
            <person name="Kamoun S."/>
            <person name="Krampis K."/>
            <person name="Lamour K.H."/>
            <person name="Lee M.K."/>
            <person name="McDonald W.H."/>
            <person name="Medina M."/>
            <person name="Meijer H.J."/>
            <person name="Nordberg E.K."/>
            <person name="Maclean D.J."/>
            <person name="Ospina-Giraldo M.D."/>
            <person name="Morris P.F."/>
            <person name="Phuntumart V."/>
            <person name="Putnam N.H."/>
            <person name="Rash S."/>
            <person name="Rose J.K."/>
            <person name="Sakihama Y."/>
            <person name="Salamov A.A."/>
            <person name="Savidor A."/>
            <person name="Scheuring C.F."/>
            <person name="Smith B.M."/>
            <person name="Sobral B.W."/>
            <person name="Terry A."/>
            <person name="Torto-Alalibo T.A."/>
            <person name="Win J."/>
            <person name="Xu Z."/>
            <person name="Zhang H."/>
            <person name="Grigoriev I.V."/>
            <person name="Rokhsar D.S."/>
            <person name="Boore J.L."/>
        </authorList>
    </citation>
    <scope>NUCLEOTIDE SEQUENCE [LARGE SCALE GENOMIC DNA]</scope>
    <source>
        <strain evidence="6">Pr102</strain>
    </source>
</reference>
<dbReference type="GO" id="GO:0016042">
    <property type="term" value="P:lipid catabolic process"/>
    <property type="evidence" value="ECO:0007669"/>
    <property type="project" value="UniProtKB-KW"/>
</dbReference>
<dbReference type="InterPro" id="IPR051406">
    <property type="entry name" value="PLD_domain"/>
</dbReference>
<dbReference type="VEuPathDB" id="FungiDB:KRP23_9469"/>
<evidence type="ECO:0000256" key="3">
    <source>
        <dbReference type="SAM" id="Coils"/>
    </source>
</evidence>
<keyword evidence="3" id="KW-0175">Coiled coil</keyword>
<keyword evidence="6" id="KW-1185">Reference proteome</keyword>
<evidence type="ECO:0000313" key="6">
    <source>
        <dbReference type="Proteomes" id="UP000005238"/>
    </source>
</evidence>
<dbReference type="EnsemblProtists" id="Phyra82850">
    <property type="protein sequence ID" value="Phyra82850"/>
    <property type="gene ID" value="Phyra82850"/>
</dbReference>
<dbReference type="HOGENOM" id="CLU_074957_0_0_1"/>
<sequence>MAWIFETHTVQAHLDSIKREFEQLWEEGRVLQWASRRTACFMYLGEDEEETKMYPPGEQDEAVVRYHLVLRDIKPVYKKKLGKELRAIAMLPLEKSDLELSVDDLVEMPEIGQVLSTSLPISTTASKTANNSISAGSFGVERNQADDEMTSTLDNEGMEVDAEEKTAEKKQEEDEHFAHEMPDSMLSSSIQKLAGEVIAPREKPQRLSSSKKSGRHVKTLNAVEFDELRLKLSGRAAILGNRKRQKAKARQQKLQIKELEAELARLKEIEAELVVYEQQSAESLRAELKMHKKEVADLSVQIAVAAKNEIGVMDILRHELRK</sequence>
<dbReference type="InParanoid" id="H3GYQ3"/>
<dbReference type="EMBL" id="DS566075">
    <property type="status" value="NOT_ANNOTATED_CDS"/>
    <property type="molecule type" value="Genomic_DNA"/>
</dbReference>
<keyword evidence="1" id="KW-0442">Lipid degradation</keyword>
<feature type="compositionally biased region" description="Polar residues" evidence="4">
    <location>
        <begin position="125"/>
        <end position="135"/>
    </location>
</feature>
<dbReference type="PANTHER" id="PTHR43856">
    <property type="entry name" value="CARDIOLIPIN HYDROLASE"/>
    <property type="match status" value="1"/>
</dbReference>
<name>H3GYQ3_PHYRM</name>
<keyword evidence="2" id="KW-0443">Lipid metabolism</keyword>
<evidence type="ECO:0000256" key="2">
    <source>
        <dbReference type="ARBA" id="ARBA00023098"/>
    </source>
</evidence>
<proteinExistence type="predicted"/>